<feature type="compositionally biased region" description="Basic and acidic residues" evidence="7">
    <location>
        <begin position="1"/>
        <end position="15"/>
    </location>
</feature>
<protein>
    <recommendedName>
        <fullName evidence="8">Glycosyl hydrolase family 4 C-terminal domain-containing protein</fullName>
    </recommendedName>
</protein>
<evidence type="ECO:0000259" key="8">
    <source>
        <dbReference type="Pfam" id="PF11975"/>
    </source>
</evidence>
<dbReference type="SUPFAM" id="SSF56327">
    <property type="entry name" value="LDH C-terminal domain-like"/>
    <property type="match status" value="1"/>
</dbReference>
<dbReference type="InterPro" id="IPR015955">
    <property type="entry name" value="Lactate_DH/Glyco_Ohase_4_C"/>
</dbReference>
<feature type="region of interest" description="Disordered" evidence="7">
    <location>
        <begin position="1"/>
        <end position="30"/>
    </location>
</feature>
<dbReference type="Gene3D" id="3.90.110.10">
    <property type="entry name" value="Lactate dehydrogenase/glycoside hydrolase, family 4, C-terminal"/>
    <property type="match status" value="1"/>
</dbReference>
<reference evidence="9" key="1">
    <citation type="submission" date="2018-05" db="EMBL/GenBank/DDBJ databases">
        <authorList>
            <person name="Lanie J.A."/>
            <person name="Ng W.-L."/>
            <person name="Kazmierczak K.M."/>
            <person name="Andrzejewski T.M."/>
            <person name="Davidsen T.M."/>
            <person name="Wayne K.J."/>
            <person name="Tettelin H."/>
            <person name="Glass J.I."/>
            <person name="Rusch D."/>
            <person name="Podicherti R."/>
            <person name="Tsui H.-C.T."/>
            <person name="Winkler M.E."/>
        </authorList>
    </citation>
    <scope>NUCLEOTIDE SEQUENCE</scope>
</reference>
<dbReference type="GO" id="GO:0046872">
    <property type="term" value="F:metal ion binding"/>
    <property type="evidence" value="ECO:0007669"/>
    <property type="project" value="UniProtKB-KW"/>
</dbReference>
<evidence type="ECO:0000256" key="4">
    <source>
        <dbReference type="ARBA" id="ARBA00023027"/>
    </source>
</evidence>
<dbReference type="InterPro" id="IPR022616">
    <property type="entry name" value="Glyco_hydro_4_C"/>
</dbReference>
<dbReference type="AlphaFoldDB" id="A0A382VSP0"/>
<dbReference type="PANTHER" id="PTHR32092">
    <property type="entry name" value="6-PHOSPHO-BETA-GLUCOSIDASE-RELATED"/>
    <property type="match status" value="1"/>
</dbReference>
<keyword evidence="3" id="KW-0378">Hydrolase</keyword>
<organism evidence="9">
    <name type="scientific">marine metagenome</name>
    <dbReference type="NCBI Taxonomy" id="408172"/>
    <lineage>
        <taxon>unclassified sequences</taxon>
        <taxon>metagenomes</taxon>
        <taxon>ecological metagenomes</taxon>
    </lineage>
</organism>
<gene>
    <name evidence="9" type="ORF">METZ01_LOCUS402288</name>
</gene>
<dbReference type="GO" id="GO:0005975">
    <property type="term" value="P:carbohydrate metabolic process"/>
    <property type="evidence" value="ECO:0007669"/>
    <property type="project" value="InterPro"/>
</dbReference>
<dbReference type="EMBL" id="UINC01154251">
    <property type="protein sequence ID" value="SVD49434.1"/>
    <property type="molecule type" value="Genomic_DNA"/>
</dbReference>
<evidence type="ECO:0000313" key="9">
    <source>
        <dbReference type="EMBL" id="SVD49434.1"/>
    </source>
</evidence>
<feature type="non-terminal residue" evidence="9">
    <location>
        <position position="94"/>
    </location>
</feature>
<feature type="non-terminal residue" evidence="9">
    <location>
        <position position="1"/>
    </location>
</feature>
<comment type="cofactor">
    <cofactor evidence="1">
        <name>NAD(+)</name>
        <dbReference type="ChEBI" id="CHEBI:57540"/>
    </cofactor>
</comment>
<dbReference type="Pfam" id="PF11975">
    <property type="entry name" value="Glyco_hydro_4C"/>
    <property type="match status" value="1"/>
</dbReference>
<evidence type="ECO:0000256" key="1">
    <source>
        <dbReference type="ARBA" id="ARBA00001911"/>
    </source>
</evidence>
<sequence>VKKLEDRLEQIRKASQDPSARMTDLFRKTRTREQQVPIIDALTNNVEGQFQVNVPNNAIDGIDDDVVVEVPAIINGKGIQPLQRRQAAEKKITS</sequence>
<evidence type="ECO:0000256" key="2">
    <source>
        <dbReference type="ARBA" id="ARBA00022723"/>
    </source>
</evidence>
<evidence type="ECO:0000256" key="3">
    <source>
        <dbReference type="ARBA" id="ARBA00022801"/>
    </source>
</evidence>
<evidence type="ECO:0000256" key="5">
    <source>
        <dbReference type="ARBA" id="ARBA00023211"/>
    </source>
</evidence>
<dbReference type="GO" id="GO:0016616">
    <property type="term" value="F:oxidoreductase activity, acting on the CH-OH group of donors, NAD or NADP as acceptor"/>
    <property type="evidence" value="ECO:0007669"/>
    <property type="project" value="InterPro"/>
</dbReference>
<dbReference type="GO" id="GO:0004553">
    <property type="term" value="F:hydrolase activity, hydrolyzing O-glycosyl compounds"/>
    <property type="evidence" value="ECO:0007669"/>
    <property type="project" value="InterPro"/>
</dbReference>
<keyword evidence="5" id="KW-0464">Manganese</keyword>
<name>A0A382VSP0_9ZZZZ</name>
<accession>A0A382VSP0</accession>
<feature type="domain" description="Glycosyl hydrolase family 4 C-terminal" evidence="8">
    <location>
        <begin position="9"/>
        <end position="85"/>
    </location>
</feature>
<keyword evidence="4" id="KW-0520">NAD</keyword>
<proteinExistence type="predicted"/>
<evidence type="ECO:0000256" key="7">
    <source>
        <dbReference type="SAM" id="MobiDB-lite"/>
    </source>
</evidence>
<keyword evidence="6" id="KW-0326">Glycosidase</keyword>
<dbReference type="InterPro" id="IPR001088">
    <property type="entry name" value="Glyco_hydro_4"/>
</dbReference>
<keyword evidence="2" id="KW-0479">Metal-binding</keyword>
<evidence type="ECO:0000256" key="6">
    <source>
        <dbReference type="ARBA" id="ARBA00023295"/>
    </source>
</evidence>